<evidence type="ECO:0000313" key="3">
    <source>
        <dbReference type="EMBL" id="GCB93160.1"/>
    </source>
</evidence>
<sequence length="263" mass="27334">MPRRRRSLTPLTCGAAGVVLIATCAAAAPAGDPGDEGDLAGKTAQQISDDALHALLGAHSLRLRTASSTDATKLDLTLDRAGNCAGNVSKGPLGRVDLIKRGKDVWLKPDAAFWKSQLPGDEGTTAARNYQGRFLHGTTDDAFLQSIATACDLTAFQKSVAPQSPAPQDPSSPSTSSVTLSKGRPTTHEGTRVLPVVKKVGDATQTVYVAIQGTHYPLKLTTQVDGESSTVLLSDYDHPVPAHTPPPGQTADISVLEGGVHSA</sequence>
<accession>A0A401R6B3</accession>
<feature type="region of interest" description="Disordered" evidence="1">
    <location>
        <begin position="161"/>
        <end position="191"/>
    </location>
</feature>
<evidence type="ECO:0000256" key="2">
    <source>
        <dbReference type="SAM" id="SignalP"/>
    </source>
</evidence>
<dbReference type="EMBL" id="BHXC01000007">
    <property type="protein sequence ID" value="GCB93160.1"/>
    <property type="molecule type" value="Genomic_DNA"/>
</dbReference>
<name>A0A401R6B3_STRNR</name>
<organism evidence="3 4">
    <name type="scientific">Streptomyces noursei</name>
    <name type="common">Streptomyces albulus</name>
    <dbReference type="NCBI Taxonomy" id="1971"/>
    <lineage>
        <taxon>Bacteria</taxon>
        <taxon>Bacillati</taxon>
        <taxon>Actinomycetota</taxon>
        <taxon>Actinomycetes</taxon>
        <taxon>Kitasatosporales</taxon>
        <taxon>Streptomycetaceae</taxon>
        <taxon>Streptomyces</taxon>
    </lineage>
</organism>
<gene>
    <name evidence="3" type="ORF">SALB_05940</name>
</gene>
<keyword evidence="3" id="KW-0449">Lipoprotein</keyword>
<feature type="signal peptide" evidence="2">
    <location>
        <begin position="1"/>
        <end position="30"/>
    </location>
</feature>
<dbReference type="AlphaFoldDB" id="A0A401R6B3"/>
<evidence type="ECO:0000256" key="1">
    <source>
        <dbReference type="SAM" id="MobiDB-lite"/>
    </source>
</evidence>
<feature type="chain" id="PRO_5039340618" evidence="2">
    <location>
        <begin position="31"/>
        <end position="263"/>
    </location>
</feature>
<dbReference type="Proteomes" id="UP000288351">
    <property type="component" value="Unassembled WGS sequence"/>
</dbReference>
<comment type="caution">
    <text evidence="3">The sequence shown here is derived from an EMBL/GenBank/DDBJ whole genome shotgun (WGS) entry which is preliminary data.</text>
</comment>
<evidence type="ECO:0000313" key="4">
    <source>
        <dbReference type="Proteomes" id="UP000288351"/>
    </source>
</evidence>
<proteinExistence type="predicted"/>
<protein>
    <submittedName>
        <fullName evidence="3">Lipoprotein</fullName>
    </submittedName>
</protein>
<keyword evidence="2" id="KW-0732">Signal</keyword>
<dbReference type="Gene3D" id="2.50.20.20">
    <property type="match status" value="1"/>
</dbReference>
<reference evidence="3 4" key="1">
    <citation type="journal article" date="2019" name="Microbiol. Resour. Announc.">
        <title>Draft Genome Sequence of the Most Traditional epsilon-Poly-l-Lysine Producer, Streptomyces albulus NBRC14147.</title>
        <authorList>
            <person name="Yamanaka K."/>
            <person name="Hamano Y."/>
        </authorList>
    </citation>
    <scope>NUCLEOTIDE SEQUENCE [LARGE SCALE GENOMIC DNA]</scope>
    <source>
        <strain evidence="3 4">NBRC 14147</strain>
    </source>
</reference>
<dbReference type="RefSeq" id="WP_016576229.1">
    <property type="nucleotide sequence ID" value="NZ_BHXC01000007.1"/>
</dbReference>